<gene>
    <name evidence="2" type="ORF">B456_006G244100</name>
</gene>
<evidence type="ECO:0000313" key="2">
    <source>
        <dbReference type="EMBL" id="KJB38250.1"/>
    </source>
</evidence>
<dbReference type="STRING" id="29730.A0A0D2T3S2"/>
<dbReference type="Gramene" id="KJB38250">
    <property type="protein sequence ID" value="KJB38250"/>
    <property type="gene ID" value="B456_006G244100"/>
</dbReference>
<evidence type="ECO:0000256" key="1">
    <source>
        <dbReference type="SAM" id="MobiDB-lite"/>
    </source>
</evidence>
<dbReference type="AlphaFoldDB" id="A0A0D2T3S2"/>
<accession>A0A0D2T3S2</accession>
<dbReference type="PRINTS" id="PR01217">
    <property type="entry name" value="PRICHEXTENSN"/>
</dbReference>
<feature type="non-terminal residue" evidence="2">
    <location>
        <position position="1"/>
    </location>
</feature>
<evidence type="ECO:0000313" key="3">
    <source>
        <dbReference type="Proteomes" id="UP000032304"/>
    </source>
</evidence>
<dbReference type="eggNOG" id="ENOG502SENA">
    <property type="taxonomic scope" value="Eukaryota"/>
</dbReference>
<reference evidence="2 3" key="1">
    <citation type="journal article" date="2012" name="Nature">
        <title>Repeated polyploidization of Gossypium genomes and the evolution of spinnable cotton fibres.</title>
        <authorList>
            <person name="Paterson A.H."/>
            <person name="Wendel J.F."/>
            <person name="Gundlach H."/>
            <person name="Guo H."/>
            <person name="Jenkins J."/>
            <person name="Jin D."/>
            <person name="Llewellyn D."/>
            <person name="Showmaker K.C."/>
            <person name="Shu S."/>
            <person name="Udall J."/>
            <person name="Yoo M.J."/>
            <person name="Byers R."/>
            <person name="Chen W."/>
            <person name="Doron-Faigenboim A."/>
            <person name="Duke M.V."/>
            <person name="Gong L."/>
            <person name="Grimwood J."/>
            <person name="Grover C."/>
            <person name="Grupp K."/>
            <person name="Hu G."/>
            <person name="Lee T.H."/>
            <person name="Li J."/>
            <person name="Lin L."/>
            <person name="Liu T."/>
            <person name="Marler B.S."/>
            <person name="Page J.T."/>
            <person name="Roberts A.W."/>
            <person name="Romanel E."/>
            <person name="Sanders W.S."/>
            <person name="Szadkowski E."/>
            <person name="Tan X."/>
            <person name="Tang H."/>
            <person name="Xu C."/>
            <person name="Wang J."/>
            <person name="Wang Z."/>
            <person name="Zhang D."/>
            <person name="Zhang L."/>
            <person name="Ashrafi H."/>
            <person name="Bedon F."/>
            <person name="Bowers J.E."/>
            <person name="Brubaker C.L."/>
            <person name="Chee P.W."/>
            <person name="Das S."/>
            <person name="Gingle A.R."/>
            <person name="Haigler C.H."/>
            <person name="Harker D."/>
            <person name="Hoffmann L.V."/>
            <person name="Hovav R."/>
            <person name="Jones D.C."/>
            <person name="Lemke C."/>
            <person name="Mansoor S."/>
            <person name="ur Rahman M."/>
            <person name="Rainville L.N."/>
            <person name="Rambani A."/>
            <person name="Reddy U.K."/>
            <person name="Rong J.K."/>
            <person name="Saranga Y."/>
            <person name="Scheffler B.E."/>
            <person name="Scheffler J.A."/>
            <person name="Stelly D.M."/>
            <person name="Triplett B.A."/>
            <person name="Van Deynze A."/>
            <person name="Vaslin M.F."/>
            <person name="Waghmare V.N."/>
            <person name="Walford S.A."/>
            <person name="Wright R.J."/>
            <person name="Zaki E.A."/>
            <person name="Zhang T."/>
            <person name="Dennis E.S."/>
            <person name="Mayer K.F."/>
            <person name="Peterson D.G."/>
            <person name="Rokhsar D.S."/>
            <person name="Wang X."/>
            <person name="Schmutz J."/>
        </authorList>
    </citation>
    <scope>NUCLEOTIDE SEQUENCE [LARGE SCALE GENOMIC DNA]</scope>
</reference>
<feature type="region of interest" description="Disordered" evidence="1">
    <location>
        <begin position="90"/>
        <end position="207"/>
    </location>
</feature>
<keyword evidence="3" id="KW-1185">Reference proteome</keyword>
<feature type="compositionally biased region" description="Pro residues" evidence="1">
    <location>
        <begin position="122"/>
        <end position="203"/>
    </location>
</feature>
<dbReference type="EMBL" id="CM001745">
    <property type="protein sequence ID" value="KJB38250.1"/>
    <property type="molecule type" value="Genomic_DNA"/>
</dbReference>
<name>A0A0D2T3S2_GOSRA</name>
<dbReference type="OMA" id="WQSMQIL"/>
<protein>
    <submittedName>
        <fullName evidence="2">Uncharacterized protein</fullName>
    </submittedName>
</protein>
<dbReference type="Proteomes" id="UP000032304">
    <property type="component" value="Chromosome 6"/>
</dbReference>
<sequence>VTRNTYTCRFHLCSVPQIYIFNFLKFSHKSIMFTAPSFLKILPLFSFKSTTVKLPILPTTTKLSPPSSRRLRLLAESSFGVPREIVSGPKYRPLSVSPSPPEIPKTPEVDPSDAPLEFTTGDPPPLGRPGPDPGPDFPKPPLGPPPVDPEVVPLPPPGQKPPPEVDPPPSTPPGNVPPPSIPPEIPTPSIPPDIPPPKSPDIPSPKGLQLWQSMQILKESYASSKLNRVVLSPAKNAFLSYESFHFSSNVKIPTNMKYQ</sequence>
<organism evidence="2 3">
    <name type="scientific">Gossypium raimondii</name>
    <name type="common">Peruvian cotton</name>
    <name type="synonym">Gossypium klotzschianum subsp. raimondii</name>
    <dbReference type="NCBI Taxonomy" id="29730"/>
    <lineage>
        <taxon>Eukaryota</taxon>
        <taxon>Viridiplantae</taxon>
        <taxon>Streptophyta</taxon>
        <taxon>Embryophyta</taxon>
        <taxon>Tracheophyta</taxon>
        <taxon>Spermatophyta</taxon>
        <taxon>Magnoliopsida</taxon>
        <taxon>eudicotyledons</taxon>
        <taxon>Gunneridae</taxon>
        <taxon>Pentapetalae</taxon>
        <taxon>rosids</taxon>
        <taxon>malvids</taxon>
        <taxon>Malvales</taxon>
        <taxon>Malvaceae</taxon>
        <taxon>Malvoideae</taxon>
        <taxon>Gossypium</taxon>
    </lineage>
</organism>
<proteinExistence type="predicted"/>